<proteinExistence type="predicted"/>
<name>A0A1Y2LER9_9PROT</name>
<evidence type="ECO:0000313" key="2">
    <source>
        <dbReference type="Proteomes" id="UP000193396"/>
    </source>
</evidence>
<keyword evidence="2" id="KW-1185">Reference proteome</keyword>
<gene>
    <name evidence="1" type="ORF">TALK_03895</name>
</gene>
<evidence type="ECO:0008006" key="3">
    <source>
        <dbReference type="Google" id="ProtNLM"/>
    </source>
</evidence>
<comment type="caution">
    <text evidence="1">The sequence shown here is derived from an EMBL/GenBank/DDBJ whole genome shotgun (WGS) entry which is preliminary data.</text>
</comment>
<sequence>MLSDHAISLLMPLDQREIMSAFIDQLNFFLLSRRYGAMDVRVFDLNHETSEFAICCVEYMRATTRETAEDFLDFYQAPPKSAEQLGQLVEIERIVGQADMSMHIRMQPIWLLQSGLSPEWFGEEFWVSMAAMEEITGKDILRDDWMFARFTELLDNRVLSHITKEPYSGDAAQFLNLNPVAVVSANFRRMVKTLPARQLRKLTVEISHLMWRNNPKVRKGIQNSFDRYGIKLAFDQISIQKLPVVSPAEIDIANYLKLNVFDLGGEEIEAILRDCSEELIRKIVFCRCETMEQIQAGVNAGVKYFQGYGMAKFLNNPDAIESVLGRGAANNIAPMRFSRKRL</sequence>
<dbReference type="EMBL" id="JFKB01000002">
    <property type="protein sequence ID" value="OSQ49501.1"/>
    <property type="molecule type" value="Genomic_DNA"/>
</dbReference>
<dbReference type="STRING" id="1293890.TALK_03895"/>
<dbReference type="InterPro" id="IPR035919">
    <property type="entry name" value="EAL_sf"/>
</dbReference>
<organism evidence="1 2">
    <name type="scientific">Thalassospira alkalitolerans</name>
    <dbReference type="NCBI Taxonomy" id="1293890"/>
    <lineage>
        <taxon>Bacteria</taxon>
        <taxon>Pseudomonadati</taxon>
        <taxon>Pseudomonadota</taxon>
        <taxon>Alphaproteobacteria</taxon>
        <taxon>Rhodospirillales</taxon>
        <taxon>Thalassospiraceae</taxon>
        <taxon>Thalassospira</taxon>
    </lineage>
</organism>
<accession>A0A1Y2LER9</accession>
<reference evidence="1 2" key="1">
    <citation type="submission" date="2014-03" db="EMBL/GenBank/DDBJ databases">
        <title>The draft genome sequence of Thalassospira alkalitolerans JCM 18968.</title>
        <authorList>
            <person name="Lai Q."/>
            <person name="Shao Z."/>
        </authorList>
    </citation>
    <scope>NUCLEOTIDE SEQUENCE [LARGE SCALE GENOMIC DNA]</scope>
    <source>
        <strain evidence="1 2">JCM 18968</strain>
    </source>
</reference>
<protein>
    <recommendedName>
        <fullName evidence="3">EAL domain-containing protein</fullName>
    </recommendedName>
</protein>
<evidence type="ECO:0000313" key="1">
    <source>
        <dbReference type="EMBL" id="OSQ49501.1"/>
    </source>
</evidence>
<dbReference type="AlphaFoldDB" id="A0A1Y2LER9"/>
<dbReference type="Proteomes" id="UP000193396">
    <property type="component" value="Unassembled WGS sequence"/>
</dbReference>
<dbReference type="SUPFAM" id="SSF141868">
    <property type="entry name" value="EAL domain-like"/>
    <property type="match status" value="1"/>
</dbReference>